<dbReference type="AlphaFoldDB" id="A0A1G9FM45"/>
<dbReference type="Proteomes" id="UP000199053">
    <property type="component" value="Unassembled WGS sequence"/>
</dbReference>
<gene>
    <name evidence="1" type="ORF">SAMN05660337_1615</name>
</gene>
<keyword evidence="2" id="KW-1185">Reference proteome</keyword>
<evidence type="ECO:0000313" key="1">
    <source>
        <dbReference type="EMBL" id="SDK89518.1"/>
    </source>
</evidence>
<reference evidence="2" key="1">
    <citation type="submission" date="2016-10" db="EMBL/GenBank/DDBJ databases">
        <authorList>
            <person name="Varghese N."/>
            <person name="Submissions S."/>
        </authorList>
    </citation>
    <scope>NUCLEOTIDE SEQUENCE [LARGE SCALE GENOMIC DNA]</scope>
    <source>
        <strain evidence="2">DSM 16995</strain>
    </source>
</reference>
<accession>A0A1G9FM45</accession>
<name>A0A1G9FM45_9BACT</name>
<dbReference type="OrthoDB" id="5441891at2"/>
<organism evidence="1 2">
    <name type="scientific">Maridesulfovibrio ferrireducens</name>
    <dbReference type="NCBI Taxonomy" id="246191"/>
    <lineage>
        <taxon>Bacteria</taxon>
        <taxon>Pseudomonadati</taxon>
        <taxon>Thermodesulfobacteriota</taxon>
        <taxon>Desulfovibrionia</taxon>
        <taxon>Desulfovibrionales</taxon>
        <taxon>Desulfovibrionaceae</taxon>
        <taxon>Maridesulfovibrio</taxon>
    </lineage>
</organism>
<proteinExistence type="predicted"/>
<dbReference type="EMBL" id="FNGA01000002">
    <property type="protein sequence ID" value="SDK89518.1"/>
    <property type="molecule type" value="Genomic_DNA"/>
</dbReference>
<dbReference type="RefSeq" id="WP_092159919.1">
    <property type="nucleotide sequence ID" value="NZ_FNGA01000002.1"/>
</dbReference>
<evidence type="ECO:0000313" key="2">
    <source>
        <dbReference type="Proteomes" id="UP000199053"/>
    </source>
</evidence>
<protein>
    <submittedName>
        <fullName evidence="1">Uncharacterized protein</fullName>
    </submittedName>
</protein>
<sequence>MSVANQDNSQVPDKDKRIEFYLKILGKLKERSTLREVLEREVFLEFIKFNNNRINEFPLLEKQQSGIIALLCHRSLDLPSHEFVKKTLSEFILMLGRYGKLKDGKDKNSLDLILSKIVNAETLLIKTVQGVVYASCLVSDNFEEVTLRHFGEPALKRYNALLEQFEMGTEFWQELITQFITQEVDSSLVDMIANDKYTLTRDKSYLILRFLFDDVTGRFASKSPGIDKTRIQNSFEQVSSDPESVEVLKMTYRSLLEGGVFIRCEGMTNENIEHIARIVCIDPATTQFSNEVKEAMGQIQEGLNGEDHNEKEEELARKVQFSQDQIGACAIGVSMTLDIVVRDFFIALRNFTAQDEKIIEGFLRKFEVESLDRLFFYLTEMKFSALIKKKIRGEESKLLFRVLKRRRACAKDIADLDAIGMTKIRKSRLWLRDSSNENWLIFKQKSAKELLGEMQLLALDRDLITAILKLYEKGDFKTEILVLISLQAIAKVTKDIRGKLNELLIKFGIGAQSEEQILKKLKAPVGQ</sequence>